<evidence type="ECO:0000313" key="3">
    <source>
        <dbReference type="Proteomes" id="UP000287033"/>
    </source>
</evidence>
<dbReference type="Proteomes" id="UP000287033">
    <property type="component" value="Unassembled WGS sequence"/>
</dbReference>
<evidence type="ECO:0000256" key="1">
    <source>
        <dbReference type="SAM" id="MobiDB-lite"/>
    </source>
</evidence>
<proteinExistence type="predicted"/>
<accession>A0A401SAX6</accession>
<dbReference type="AlphaFoldDB" id="A0A401SAX6"/>
<gene>
    <name evidence="2" type="ORF">chiPu_0005986</name>
</gene>
<comment type="caution">
    <text evidence="2">The sequence shown here is derived from an EMBL/GenBank/DDBJ whole genome shotgun (WGS) entry which is preliminary data.</text>
</comment>
<sequence>MMETSIGKLAFFLLERKTVKRFTLERIHRFLWAEGFAAPPGIEKQSHRGNLLKSEGQKSDEMKEGSSENLQDALELSPTETQDP</sequence>
<name>A0A401SAX6_CHIPU</name>
<feature type="region of interest" description="Disordered" evidence="1">
    <location>
        <begin position="40"/>
        <end position="84"/>
    </location>
</feature>
<reference evidence="2 3" key="1">
    <citation type="journal article" date="2018" name="Nat. Ecol. Evol.">
        <title>Shark genomes provide insights into elasmobranch evolution and the origin of vertebrates.</title>
        <authorList>
            <person name="Hara Y"/>
            <person name="Yamaguchi K"/>
            <person name="Onimaru K"/>
            <person name="Kadota M"/>
            <person name="Koyanagi M"/>
            <person name="Keeley SD"/>
            <person name="Tatsumi K"/>
            <person name="Tanaka K"/>
            <person name="Motone F"/>
            <person name="Kageyama Y"/>
            <person name="Nozu R"/>
            <person name="Adachi N"/>
            <person name="Nishimura O"/>
            <person name="Nakagawa R"/>
            <person name="Tanegashima C"/>
            <person name="Kiyatake I"/>
            <person name="Matsumoto R"/>
            <person name="Murakumo K"/>
            <person name="Nishida K"/>
            <person name="Terakita A"/>
            <person name="Kuratani S"/>
            <person name="Sato K"/>
            <person name="Hyodo S Kuraku.S."/>
        </authorList>
    </citation>
    <scope>NUCLEOTIDE SEQUENCE [LARGE SCALE GENOMIC DNA]</scope>
</reference>
<protein>
    <submittedName>
        <fullName evidence="2">Uncharacterized protein</fullName>
    </submittedName>
</protein>
<dbReference type="EMBL" id="BEZZ01000169">
    <property type="protein sequence ID" value="GCC27561.1"/>
    <property type="molecule type" value="Genomic_DNA"/>
</dbReference>
<feature type="compositionally biased region" description="Basic and acidic residues" evidence="1">
    <location>
        <begin position="55"/>
        <end position="66"/>
    </location>
</feature>
<evidence type="ECO:0000313" key="2">
    <source>
        <dbReference type="EMBL" id="GCC27561.1"/>
    </source>
</evidence>
<organism evidence="2 3">
    <name type="scientific">Chiloscyllium punctatum</name>
    <name type="common">Brownbanded bambooshark</name>
    <name type="synonym">Hemiscyllium punctatum</name>
    <dbReference type="NCBI Taxonomy" id="137246"/>
    <lineage>
        <taxon>Eukaryota</taxon>
        <taxon>Metazoa</taxon>
        <taxon>Chordata</taxon>
        <taxon>Craniata</taxon>
        <taxon>Vertebrata</taxon>
        <taxon>Chondrichthyes</taxon>
        <taxon>Elasmobranchii</taxon>
        <taxon>Galeomorphii</taxon>
        <taxon>Galeoidea</taxon>
        <taxon>Orectolobiformes</taxon>
        <taxon>Hemiscylliidae</taxon>
        <taxon>Chiloscyllium</taxon>
    </lineage>
</organism>
<keyword evidence="3" id="KW-1185">Reference proteome</keyword>